<evidence type="ECO:0000313" key="1">
    <source>
        <dbReference type="EMBL" id="KJZ08723.1"/>
    </source>
</evidence>
<organism evidence="1 3">
    <name type="scientific">Pseudoalteromonas rubra</name>
    <dbReference type="NCBI Taxonomy" id="43658"/>
    <lineage>
        <taxon>Bacteria</taxon>
        <taxon>Pseudomonadati</taxon>
        <taxon>Pseudomonadota</taxon>
        <taxon>Gammaproteobacteria</taxon>
        <taxon>Alteromonadales</taxon>
        <taxon>Pseudoalteromonadaceae</taxon>
        <taxon>Pseudoalteromonas</taxon>
    </lineage>
</organism>
<dbReference type="EMBL" id="PPUZ01000023">
    <property type="protein sequence ID" value="RZM81330.1"/>
    <property type="molecule type" value="Genomic_DNA"/>
</dbReference>
<accession>A0A0F4QM02</accession>
<dbReference type="PATRIC" id="fig|43658.5.peg.2435"/>
<dbReference type="Proteomes" id="UP000292345">
    <property type="component" value="Unassembled WGS sequence"/>
</dbReference>
<evidence type="ECO:0000313" key="4">
    <source>
        <dbReference type="Proteomes" id="UP000292345"/>
    </source>
</evidence>
<proteinExistence type="predicted"/>
<comment type="caution">
    <text evidence="1">The sequence shown here is derived from an EMBL/GenBank/DDBJ whole genome shotgun (WGS) entry which is preliminary data.</text>
</comment>
<dbReference type="RefSeq" id="WP_046005128.1">
    <property type="nucleotide sequence ID" value="NZ_JXYA01000024.1"/>
</dbReference>
<name>A0A0F4QM02_9GAMM</name>
<dbReference type="Proteomes" id="UP000033452">
    <property type="component" value="Unassembled WGS sequence"/>
</dbReference>
<dbReference type="EMBL" id="JXYA01000024">
    <property type="protein sequence ID" value="KJZ08723.1"/>
    <property type="molecule type" value="Genomic_DNA"/>
</dbReference>
<keyword evidence="3" id="KW-1185">Reference proteome</keyword>
<reference evidence="2 4" key="2">
    <citation type="submission" date="2018-01" db="EMBL/GenBank/DDBJ databases">
        <title>Co-occurrence of chitin degradation, pigmentation and bioactivity in marine Pseudoalteromonas.</title>
        <authorList>
            <person name="Paulsen S."/>
            <person name="Gram L."/>
            <person name="Machado H."/>
        </authorList>
    </citation>
    <scope>NUCLEOTIDE SEQUENCE [LARGE SCALE GENOMIC DNA]</scope>
    <source>
        <strain evidence="2 4">S1946</strain>
    </source>
</reference>
<dbReference type="OrthoDB" id="6293456at2"/>
<gene>
    <name evidence="2" type="ORF">C3B51_09135</name>
    <name evidence="1" type="ORF">TW77_11515</name>
</gene>
<evidence type="ECO:0000313" key="3">
    <source>
        <dbReference type="Proteomes" id="UP000033452"/>
    </source>
</evidence>
<evidence type="ECO:0000313" key="2">
    <source>
        <dbReference type="EMBL" id="RZM81330.1"/>
    </source>
</evidence>
<sequence>MKNDALTELSINLNSHNTNSGAVDVQLLHHIFKLAYDFGYKDGCSGVYVCPDSSLRSLSGSELDA</sequence>
<reference evidence="1 3" key="1">
    <citation type="journal article" date="2015" name="BMC Genomics">
        <title>Genome mining reveals unlocked bioactive potential of marine Gram-negative bacteria.</title>
        <authorList>
            <person name="Machado H."/>
            <person name="Sonnenschein E.C."/>
            <person name="Melchiorsen J."/>
            <person name="Gram L."/>
        </authorList>
    </citation>
    <scope>NUCLEOTIDE SEQUENCE [LARGE SCALE GENOMIC DNA]</scope>
    <source>
        <strain evidence="1 3">S2471</strain>
    </source>
</reference>
<protein>
    <submittedName>
        <fullName evidence="1">Uncharacterized protein</fullName>
    </submittedName>
</protein>
<dbReference type="AlphaFoldDB" id="A0A0F4QM02"/>